<feature type="transmembrane region" description="Helical" evidence="1">
    <location>
        <begin position="266"/>
        <end position="284"/>
    </location>
</feature>
<comment type="caution">
    <text evidence="2">The sequence shown here is derived from an EMBL/GenBank/DDBJ whole genome shotgun (WGS) entry which is preliminary data.</text>
</comment>
<protein>
    <submittedName>
        <fullName evidence="2">Uncharacterized protein</fullName>
    </submittedName>
</protein>
<dbReference type="EMBL" id="VEPZ02000551">
    <property type="protein sequence ID" value="KAE8722876.1"/>
    <property type="molecule type" value="Genomic_DNA"/>
</dbReference>
<keyword evidence="1" id="KW-0472">Membrane</keyword>
<dbReference type="GO" id="GO:0005261">
    <property type="term" value="F:monoatomic cation channel activity"/>
    <property type="evidence" value="ECO:0007669"/>
    <property type="project" value="TreeGrafter"/>
</dbReference>
<gene>
    <name evidence="2" type="ORF">F3Y22_tig00013386pilonHSYRG00118</name>
</gene>
<proteinExistence type="predicted"/>
<sequence length="371" mass="42474">MRTIPVSIRLDMNISGCKDPHIQPQLLLRNQTEGRGHCNWNICTTHSSAASDRWKPPNPGIIKINVDVAFDPLRRLAVVGVIALNELELFWGRLDVWKQLIFSWGIFLLDFSCLLLIAALSNWSLISLVDLIAFLLIQYTAPKIGYKQSVGEAWWMKLIGFMIIQSWKSPFVVYFLVVQLLAGFVALLEIRDNRFGLVPWQYSCWSRFLTAIERLGYFSTSLLPSGLELAVGISHPSWISLLFSVGSCVGLVNWSLTSNFLGLFRFWRVLQLYAGFIIVLLYLHQLPLEFSNMLQRIAEFFVQLSYVKYDLEEMGVIMSMLESNLTEQPLPSKHSFFIRESRQFSGLSPSTFSLMVFQYDHNLLLDVAELS</sequence>
<evidence type="ECO:0000313" key="2">
    <source>
        <dbReference type="EMBL" id="KAE8722876.1"/>
    </source>
</evidence>
<evidence type="ECO:0000256" key="1">
    <source>
        <dbReference type="SAM" id="Phobius"/>
    </source>
</evidence>
<keyword evidence="1" id="KW-1133">Transmembrane helix</keyword>
<feature type="transmembrane region" description="Helical" evidence="1">
    <location>
        <begin position="123"/>
        <end position="141"/>
    </location>
</feature>
<dbReference type="AlphaFoldDB" id="A0A6A3C1V4"/>
<reference evidence="2" key="1">
    <citation type="submission" date="2019-09" db="EMBL/GenBank/DDBJ databases">
        <title>Draft genome information of white flower Hibiscus syriacus.</title>
        <authorList>
            <person name="Kim Y.-M."/>
        </authorList>
    </citation>
    <scope>NUCLEOTIDE SEQUENCE [LARGE SCALE GENOMIC DNA]</scope>
    <source>
        <strain evidence="2">YM2019G1</strain>
    </source>
</reference>
<organism evidence="2 3">
    <name type="scientific">Hibiscus syriacus</name>
    <name type="common">Rose of Sharon</name>
    <dbReference type="NCBI Taxonomy" id="106335"/>
    <lineage>
        <taxon>Eukaryota</taxon>
        <taxon>Viridiplantae</taxon>
        <taxon>Streptophyta</taxon>
        <taxon>Embryophyta</taxon>
        <taxon>Tracheophyta</taxon>
        <taxon>Spermatophyta</taxon>
        <taxon>Magnoliopsida</taxon>
        <taxon>eudicotyledons</taxon>
        <taxon>Gunneridae</taxon>
        <taxon>Pentapetalae</taxon>
        <taxon>rosids</taxon>
        <taxon>malvids</taxon>
        <taxon>Malvales</taxon>
        <taxon>Malvaceae</taxon>
        <taxon>Malvoideae</taxon>
        <taxon>Hibiscus</taxon>
    </lineage>
</organism>
<dbReference type="GO" id="GO:0042391">
    <property type="term" value="P:regulation of membrane potential"/>
    <property type="evidence" value="ECO:0007669"/>
    <property type="project" value="TreeGrafter"/>
</dbReference>
<feature type="transmembrane region" description="Helical" evidence="1">
    <location>
        <begin position="237"/>
        <end position="254"/>
    </location>
</feature>
<dbReference type="InterPro" id="IPR027272">
    <property type="entry name" value="Piezo"/>
</dbReference>
<accession>A0A6A3C1V4</accession>
<dbReference type="PANTHER" id="PTHR13167:SF25">
    <property type="entry name" value="PIEZO-TYPE MECHANOSENSITIVE ION CHANNEL COMPONENT"/>
    <property type="match status" value="1"/>
</dbReference>
<dbReference type="GO" id="GO:0050982">
    <property type="term" value="P:detection of mechanical stimulus"/>
    <property type="evidence" value="ECO:0007669"/>
    <property type="project" value="TreeGrafter"/>
</dbReference>
<dbReference type="GO" id="GO:0071260">
    <property type="term" value="P:cellular response to mechanical stimulus"/>
    <property type="evidence" value="ECO:0007669"/>
    <property type="project" value="TreeGrafter"/>
</dbReference>
<evidence type="ECO:0000313" key="3">
    <source>
        <dbReference type="Proteomes" id="UP000436088"/>
    </source>
</evidence>
<feature type="transmembrane region" description="Helical" evidence="1">
    <location>
        <begin position="171"/>
        <end position="190"/>
    </location>
</feature>
<dbReference type="Proteomes" id="UP000436088">
    <property type="component" value="Unassembled WGS sequence"/>
</dbReference>
<dbReference type="PANTHER" id="PTHR13167">
    <property type="entry name" value="PIEZO-TYPE MECHANOSENSITIVE ION CHANNEL COMPONENT"/>
    <property type="match status" value="1"/>
</dbReference>
<keyword evidence="3" id="KW-1185">Reference proteome</keyword>
<keyword evidence="1" id="KW-0812">Transmembrane</keyword>
<dbReference type="GO" id="GO:0008381">
    <property type="term" value="F:mechanosensitive monoatomic ion channel activity"/>
    <property type="evidence" value="ECO:0007669"/>
    <property type="project" value="InterPro"/>
</dbReference>
<dbReference type="GO" id="GO:0016020">
    <property type="term" value="C:membrane"/>
    <property type="evidence" value="ECO:0007669"/>
    <property type="project" value="InterPro"/>
</dbReference>
<name>A0A6A3C1V4_HIBSY</name>